<dbReference type="Proteomes" id="UP000292235">
    <property type="component" value="Chromosome"/>
</dbReference>
<feature type="compositionally biased region" description="Low complexity" evidence="1">
    <location>
        <begin position="38"/>
        <end position="50"/>
    </location>
</feature>
<evidence type="ECO:0000313" key="2">
    <source>
        <dbReference type="EMBL" id="QBI54490.1"/>
    </source>
</evidence>
<evidence type="ECO:0000256" key="1">
    <source>
        <dbReference type="SAM" id="MobiDB-lite"/>
    </source>
</evidence>
<keyword evidence="3" id="KW-1185">Reference proteome</keyword>
<name>A0A4P6Q2U9_9ACTN</name>
<reference evidence="2 3" key="1">
    <citation type="submission" date="2019-02" db="EMBL/GenBank/DDBJ databases">
        <authorList>
            <person name="Khodamoradi S."/>
            <person name="Hahnke R.L."/>
            <person name="Kaempfer P."/>
            <person name="Schumann P."/>
            <person name="Rohde M."/>
            <person name="Steinert M."/>
            <person name="Luzhetskyy A."/>
            <person name="Wink J."/>
            <person name="Ruckert C."/>
        </authorList>
    </citation>
    <scope>NUCLEOTIDE SEQUENCE [LARGE SCALE GENOMIC DNA]</scope>
    <source>
        <strain evidence="2 3">M2</strain>
    </source>
</reference>
<feature type="region of interest" description="Disordered" evidence="1">
    <location>
        <begin position="146"/>
        <end position="229"/>
    </location>
</feature>
<feature type="region of interest" description="Disordered" evidence="1">
    <location>
        <begin position="1"/>
        <end position="95"/>
    </location>
</feature>
<dbReference type="EMBL" id="CP036455">
    <property type="protein sequence ID" value="QBI54490.1"/>
    <property type="molecule type" value="Genomic_DNA"/>
</dbReference>
<organism evidence="2 3">
    <name type="scientific">Streptomonospora litoralis</name>
    <dbReference type="NCBI Taxonomy" id="2498135"/>
    <lineage>
        <taxon>Bacteria</taxon>
        <taxon>Bacillati</taxon>
        <taxon>Actinomycetota</taxon>
        <taxon>Actinomycetes</taxon>
        <taxon>Streptosporangiales</taxon>
        <taxon>Nocardiopsidaceae</taxon>
        <taxon>Streptomonospora</taxon>
    </lineage>
</organism>
<feature type="region of interest" description="Disordered" evidence="1">
    <location>
        <begin position="265"/>
        <end position="355"/>
    </location>
</feature>
<accession>A0A4P6Q2U9</accession>
<gene>
    <name evidence="2" type="ORF">EKD16_13540</name>
</gene>
<feature type="compositionally biased region" description="Basic and acidic residues" evidence="1">
    <location>
        <begin position="287"/>
        <end position="296"/>
    </location>
</feature>
<feature type="compositionally biased region" description="Low complexity" evidence="1">
    <location>
        <begin position="330"/>
        <end position="339"/>
    </location>
</feature>
<feature type="compositionally biased region" description="Pro residues" evidence="1">
    <location>
        <begin position="196"/>
        <end position="205"/>
    </location>
</feature>
<evidence type="ECO:0000313" key="3">
    <source>
        <dbReference type="Proteomes" id="UP000292235"/>
    </source>
</evidence>
<dbReference type="AlphaFoldDB" id="A0A4P6Q2U9"/>
<sequence>MAGPAVDGSGALRWRARRGGDDAGGVGPAVVGGGHPPAGGRAPGAAARSSARARRGAAGGRHGRNGATSRTYVRPHPPRRRPEAPPSPHHSAIRNNTGCFAHKCSSSRWARTSVAAATVHEARRMARKRPRRQLFVHLVAAAPAEAARKTGIGPQKSAPSGGEPPAATPGRHERRGVTSRPPIRRTTGPRERPRPRPAALPPPCAGPVGDTATPSRPTGAGRSPMPAHPAMIANLWPRNALTCDHKFTIDGPSRAESVCRDGFGAESVPTDRLDGTGAAQRRVLTRQRPDSGETHALDAPTGLRRPNAAPPPHAPPAGTRPVGHGPDPAPSSAPLSLRPPIHPPDQQGRTADRRS</sequence>
<protein>
    <submittedName>
        <fullName evidence="2">Uncharacterized protein</fullName>
    </submittedName>
</protein>
<dbReference type="KEGG" id="strr:EKD16_13540"/>
<proteinExistence type="predicted"/>
<feature type="compositionally biased region" description="Gly residues" evidence="1">
    <location>
        <begin position="22"/>
        <end position="37"/>
    </location>
</feature>